<name>A0ABQ7I1C2_9MICR</name>
<comment type="caution">
    <text evidence="2">The sequence shown here is derived from an EMBL/GenBank/DDBJ whole genome shotgun (WGS) entry which is preliminary data.</text>
</comment>
<protein>
    <submittedName>
        <fullName evidence="2">Vacuolar protein sorting-associated protein 9a</fullName>
    </submittedName>
</protein>
<keyword evidence="3" id="KW-1185">Reference proteome</keyword>
<evidence type="ECO:0000259" key="1">
    <source>
        <dbReference type="PROSITE" id="PS51205"/>
    </source>
</evidence>
<dbReference type="SUPFAM" id="SSF109993">
    <property type="entry name" value="VPS9 domain"/>
    <property type="match status" value="1"/>
</dbReference>
<dbReference type="InterPro" id="IPR003123">
    <property type="entry name" value="VPS9"/>
</dbReference>
<organism evidence="2 3">
    <name type="scientific">Astathelohania contejeani</name>
    <dbReference type="NCBI Taxonomy" id="164912"/>
    <lineage>
        <taxon>Eukaryota</taxon>
        <taxon>Fungi</taxon>
        <taxon>Fungi incertae sedis</taxon>
        <taxon>Microsporidia</taxon>
        <taxon>Astathelohaniidae</taxon>
        <taxon>Astathelohania</taxon>
    </lineage>
</organism>
<dbReference type="InterPro" id="IPR045046">
    <property type="entry name" value="Vps9-like"/>
</dbReference>
<dbReference type="Proteomes" id="UP001516464">
    <property type="component" value="Unassembled WGS sequence"/>
</dbReference>
<feature type="domain" description="VPS9" evidence="1">
    <location>
        <begin position="115"/>
        <end position="278"/>
    </location>
</feature>
<evidence type="ECO:0000313" key="2">
    <source>
        <dbReference type="EMBL" id="KAF7684167.1"/>
    </source>
</evidence>
<dbReference type="InterPro" id="IPR037191">
    <property type="entry name" value="VPS9_dom_sf"/>
</dbReference>
<dbReference type="PANTHER" id="PTHR23101">
    <property type="entry name" value="RAB GDP/GTP EXCHANGE FACTOR"/>
    <property type="match status" value="1"/>
</dbReference>
<dbReference type="Pfam" id="PF02204">
    <property type="entry name" value="VPS9"/>
    <property type="match status" value="1"/>
</dbReference>
<gene>
    <name evidence="2" type="primary">vps901</name>
    <name evidence="2" type="ORF">TCON_0649</name>
</gene>
<dbReference type="Gene3D" id="1.20.1050.80">
    <property type="entry name" value="VPS9 domain"/>
    <property type="match status" value="1"/>
</dbReference>
<sequence>MKHYMITFVSCYKSIHTFVFSLMEFQAICKKQCVYYFLKRLNDEPSGETFTMVENAINDIVALSSNDTRINTMYTYVFDYLSTIRFIHCEIGMFYLEKYFMTSAYKIIFYKDVESDKNIFISNKIILFQWIDPAHIDIQYTHNNFLNAISCIRKINSYFTPTEKIHCIMSTVKSIYRIIGRSEGQDKFFPAFVYTLIKSKVDNLYLNYQFIKTFKRPHFTKCNEKCIHVGNSKHDEIINCPCVNKILTEEQSKEIDYYLITFRAAILYIERIEYQNLNVDKEIFDSEVSKVVHHIKTSKLKSVELVDVNKSYFNVFKNKILNLIKKTFKE</sequence>
<accession>A0ABQ7I1C2</accession>
<dbReference type="EMBL" id="SBIQ01000026">
    <property type="protein sequence ID" value="KAF7684167.1"/>
    <property type="molecule type" value="Genomic_DNA"/>
</dbReference>
<dbReference type="PANTHER" id="PTHR23101:SF25">
    <property type="entry name" value="GTPASE-ACTIVATING PROTEIN AND VPS9 DOMAIN-CONTAINING PROTEIN 1"/>
    <property type="match status" value="1"/>
</dbReference>
<evidence type="ECO:0000313" key="3">
    <source>
        <dbReference type="Proteomes" id="UP001516464"/>
    </source>
</evidence>
<dbReference type="PROSITE" id="PS51205">
    <property type="entry name" value="VPS9"/>
    <property type="match status" value="1"/>
</dbReference>
<proteinExistence type="predicted"/>
<reference evidence="2 3" key="1">
    <citation type="submission" date="2019-01" db="EMBL/GenBank/DDBJ databases">
        <title>Genomes sequencing and comparative genomics of infectious freshwater microsporidia, Cucumispora dikerogammari and Thelohania contejeani.</title>
        <authorList>
            <person name="Cormier A."/>
            <person name="Giraud I."/>
            <person name="Wattier R."/>
            <person name="Teixeira M."/>
            <person name="Grandjean F."/>
            <person name="Rigaud T."/>
            <person name="Cordaux R."/>
        </authorList>
    </citation>
    <scope>NUCLEOTIDE SEQUENCE [LARGE SCALE GENOMIC DNA]</scope>
    <source>
        <strain evidence="2">T1</strain>
        <tissue evidence="2">Spores</tissue>
    </source>
</reference>